<evidence type="ECO:0000256" key="3">
    <source>
        <dbReference type="ARBA" id="ARBA00022692"/>
    </source>
</evidence>
<feature type="region of interest" description="Disordered" evidence="6">
    <location>
        <begin position="1"/>
        <end position="58"/>
    </location>
</feature>
<comment type="subcellular location">
    <subcellularLocation>
        <location evidence="1">Membrane</location>
        <topology evidence="1">Multi-pass membrane protein</topology>
    </subcellularLocation>
</comment>
<keyword evidence="4 7" id="KW-1133">Transmembrane helix</keyword>
<reference evidence="8" key="2">
    <citation type="submission" date="2025-08" db="UniProtKB">
        <authorList>
            <consortium name="Ensembl"/>
        </authorList>
    </citation>
    <scope>IDENTIFICATION</scope>
</reference>
<dbReference type="Proteomes" id="UP000472264">
    <property type="component" value="Chromosome 22"/>
</dbReference>
<comment type="similarity">
    <text evidence="2">Belongs to the IFI6/IFI27 family.</text>
</comment>
<dbReference type="AlphaFoldDB" id="A0A665W514"/>
<feature type="compositionally biased region" description="Basic residues" evidence="6">
    <location>
        <begin position="44"/>
        <end position="55"/>
    </location>
</feature>
<sequence>MGLISPIESGTEKAPAIKLEEEEEEEEEDDDGGGGDGDGVHIELKKKKDGGKNKVKGSLSTSSKVLIGAATIVGGAGTVALVPVLLGAAGFTTAGIAAGSLGAKMMSAAAVANGGGVAAGSIVAFLQSAGAAGLSGIATAGVATTGGMVGFISSYFGQEIPPPVRTSALQRWPREDRSFLSCLWK</sequence>
<evidence type="ECO:0000313" key="9">
    <source>
        <dbReference type="Proteomes" id="UP000472264"/>
    </source>
</evidence>
<reference evidence="8" key="1">
    <citation type="submission" date="2021-04" db="EMBL/GenBank/DDBJ databases">
        <authorList>
            <consortium name="Wellcome Sanger Institute Data Sharing"/>
        </authorList>
    </citation>
    <scope>NUCLEOTIDE SEQUENCE [LARGE SCALE GENOMIC DNA]</scope>
</reference>
<dbReference type="GO" id="GO:0031966">
    <property type="term" value="C:mitochondrial membrane"/>
    <property type="evidence" value="ECO:0007669"/>
    <property type="project" value="TreeGrafter"/>
</dbReference>
<organism evidence="8 9">
    <name type="scientific">Echeneis naucrates</name>
    <name type="common">Live sharksucker</name>
    <dbReference type="NCBI Taxonomy" id="173247"/>
    <lineage>
        <taxon>Eukaryota</taxon>
        <taxon>Metazoa</taxon>
        <taxon>Chordata</taxon>
        <taxon>Craniata</taxon>
        <taxon>Vertebrata</taxon>
        <taxon>Euteleostomi</taxon>
        <taxon>Actinopterygii</taxon>
        <taxon>Neopterygii</taxon>
        <taxon>Teleostei</taxon>
        <taxon>Neoteleostei</taxon>
        <taxon>Acanthomorphata</taxon>
        <taxon>Carangaria</taxon>
        <taxon>Carangiformes</taxon>
        <taxon>Echeneidae</taxon>
        <taxon>Echeneis</taxon>
    </lineage>
</organism>
<protein>
    <submittedName>
        <fullName evidence="8">Uncharacterized protein</fullName>
    </submittedName>
</protein>
<feature type="transmembrane region" description="Helical" evidence="7">
    <location>
        <begin position="133"/>
        <end position="156"/>
    </location>
</feature>
<gene>
    <name evidence="8" type="primary">LOC115036133</name>
</gene>
<feature type="compositionally biased region" description="Acidic residues" evidence="6">
    <location>
        <begin position="20"/>
        <end position="33"/>
    </location>
</feature>
<accession>A0A665W514</accession>
<proteinExistence type="inferred from homology"/>
<dbReference type="InParanoid" id="A0A665W514"/>
<evidence type="ECO:0000313" key="8">
    <source>
        <dbReference type="Ensembl" id="ENSENLP00000038956.1"/>
    </source>
</evidence>
<keyword evidence="3 7" id="KW-0812">Transmembrane</keyword>
<reference evidence="8" key="3">
    <citation type="submission" date="2025-09" db="UniProtKB">
        <authorList>
            <consortium name="Ensembl"/>
        </authorList>
    </citation>
    <scope>IDENTIFICATION</scope>
</reference>
<dbReference type="InterPro" id="IPR038213">
    <property type="entry name" value="IFI6/IFI27-like_sf"/>
</dbReference>
<dbReference type="Gene3D" id="6.10.110.10">
    <property type="match status" value="1"/>
</dbReference>
<evidence type="ECO:0000256" key="6">
    <source>
        <dbReference type="SAM" id="MobiDB-lite"/>
    </source>
</evidence>
<keyword evidence="5 7" id="KW-0472">Membrane</keyword>
<dbReference type="PANTHER" id="PTHR16932:SF18">
    <property type="entry name" value="INTERFERON, ALPHA-INDUCIBLE PROTEIN 27-LIKE 2"/>
    <property type="match status" value="1"/>
</dbReference>
<dbReference type="Ensembl" id="ENSENLT00000039978.1">
    <property type="protein sequence ID" value="ENSENLP00000038956.1"/>
    <property type="gene ID" value="ENSENLG00000016805.1"/>
</dbReference>
<dbReference type="Pfam" id="PF06140">
    <property type="entry name" value="Ifi-6-16"/>
    <property type="match status" value="1"/>
</dbReference>
<dbReference type="GO" id="GO:0001836">
    <property type="term" value="P:release of cytochrome c from mitochondria"/>
    <property type="evidence" value="ECO:0007669"/>
    <property type="project" value="TreeGrafter"/>
</dbReference>
<evidence type="ECO:0000256" key="2">
    <source>
        <dbReference type="ARBA" id="ARBA00007262"/>
    </source>
</evidence>
<evidence type="ECO:0000256" key="1">
    <source>
        <dbReference type="ARBA" id="ARBA00004141"/>
    </source>
</evidence>
<feature type="transmembrane region" description="Helical" evidence="7">
    <location>
        <begin position="106"/>
        <end position="126"/>
    </location>
</feature>
<dbReference type="GO" id="GO:0097193">
    <property type="term" value="P:intrinsic apoptotic signaling pathway"/>
    <property type="evidence" value="ECO:0007669"/>
    <property type="project" value="TreeGrafter"/>
</dbReference>
<evidence type="ECO:0000256" key="5">
    <source>
        <dbReference type="ARBA" id="ARBA00023136"/>
    </source>
</evidence>
<name>A0A665W514_ECHNA</name>
<evidence type="ECO:0000256" key="4">
    <source>
        <dbReference type="ARBA" id="ARBA00022989"/>
    </source>
</evidence>
<dbReference type="PANTHER" id="PTHR16932">
    <property type="entry name" value="INTERFERON ALPHA-INDUCIBLE PROTEIN 27"/>
    <property type="match status" value="1"/>
</dbReference>
<dbReference type="InterPro" id="IPR009311">
    <property type="entry name" value="IFI6/IFI27-like"/>
</dbReference>
<feature type="transmembrane region" description="Helical" evidence="7">
    <location>
        <begin position="65"/>
        <end position="86"/>
    </location>
</feature>
<evidence type="ECO:0000256" key="7">
    <source>
        <dbReference type="SAM" id="Phobius"/>
    </source>
</evidence>
<keyword evidence="9" id="KW-1185">Reference proteome</keyword>